<dbReference type="PANTHER" id="PTHR30537">
    <property type="entry name" value="HTH-TYPE TRANSCRIPTIONAL REGULATOR"/>
    <property type="match status" value="1"/>
</dbReference>
<dbReference type="PANTHER" id="PTHR30537:SF74">
    <property type="entry name" value="HTH-TYPE TRANSCRIPTIONAL REGULATOR TRPI"/>
    <property type="match status" value="1"/>
</dbReference>
<sequence>MPRRLPPLNAIRAFEASARHGGFVTAAQELGVTAAAVSLQIRKLEDFYEAALFHRLPSGVELTEIGAAIFADCTAALATLESTTDHVEAREARSRIVISCINSLAHRWLAQHLAEISARIPETWIEFRAEPDPVDFEDRSVDLRITYGDHLYPHHDSRPLFVDRLTPICSPDYAHRFGLANLMPETLPDECLIQTWWSPSFWAYPTWSDWFAHIGLSRQPRAGVGPAVNMPALAVDMALAGMGVALGQMSLASQPIREGRLITPFAGRLPMPSAYCIVMPRSARRKKRLAVLVAALRDVAARLEA</sequence>
<keyword evidence="4" id="KW-0804">Transcription</keyword>
<gene>
    <name evidence="6" type="ORF">QF092_17740</name>
</gene>
<reference evidence="6 7" key="1">
    <citation type="submission" date="2023-04" db="EMBL/GenBank/DDBJ databases">
        <title>YMD61, complete Genome.</title>
        <authorList>
            <person name="Zhang J."/>
        </authorList>
    </citation>
    <scope>NUCLEOTIDE SEQUENCE [LARGE SCALE GENOMIC DNA]</scope>
    <source>
        <strain evidence="6 7">YMD61</strain>
    </source>
</reference>
<dbReference type="InterPro" id="IPR036390">
    <property type="entry name" value="WH_DNA-bd_sf"/>
</dbReference>
<evidence type="ECO:0000256" key="2">
    <source>
        <dbReference type="ARBA" id="ARBA00023015"/>
    </source>
</evidence>
<keyword evidence="3" id="KW-0238">DNA-binding</keyword>
<evidence type="ECO:0000259" key="5">
    <source>
        <dbReference type="PROSITE" id="PS50931"/>
    </source>
</evidence>
<dbReference type="Gene3D" id="1.10.10.10">
    <property type="entry name" value="Winged helix-like DNA-binding domain superfamily/Winged helix DNA-binding domain"/>
    <property type="match status" value="1"/>
</dbReference>
<evidence type="ECO:0000313" key="6">
    <source>
        <dbReference type="EMBL" id="WGV16067.1"/>
    </source>
</evidence>
<dbReference type="InterPro" id="IPR058163">
    <property type="entry name" value="LysR-type_TF_proteobact-type"/>
</dbReference>
<dbReference type="Gene3D" id="3.40.190.10">
    <property type="entry name" value="Periplasmic binding protein-like II"/>
    <property type="match status" value="2"/>
</dbReference>
<protein>
    <submittedName>
        <fullName evidence="6">LysR substrate-binding domain-containing protein</fullName>
    </submittedName>
</protein>
<dbReference type="Proteomes" id="UP001230978">
    <property type="component" value="Chromosome"/>
</dbReference>
<evidence type="ECO:0000313" key="7">
    <source>
        <dbReference type="Proteomes" id="UP001230978"/>
    </source>
</evidence>
<evidence type="ECO:0000256" key="4">
    <source>
        <dbReference type="ARBA" id="ARBA00023163"/>
    </source>
</evidence>
<dbReference type="RefSeq" id="WP_281466044.1">
    <property type="nucleotide sequence ID" value="NZ_CP124535.1"/>
</dbReference>
<keyword evidence="7" id="KW-1185">Reference proteome</keyword>
<dbReference type="InterPro" id="IPR000847">
    <property type="entry name" value="LysR_HTH_N"/>
</dbReference>
<proteinExistence type="inferred from homology"/>
<accession>A0ABY8Q781</accession>
<dbReference type="InterPro" id="IPR005119">
    <property type="entry name" value="LysR_subst-bd"/>
</dbReference>
<dbReference type="SUPFAM" id="SSF46785">
    <property type="entry name" value="Winged helix' DNA-binding domain"/>
    <property type="match status" value="1"/>
</dbReference>
<evidence type="ECO:0000256" key="1">
    <source>
        <dbReference type="ARBA" id="ARBA00009437"/>
    </source>
</evidence>
<keyword evidence="2" id="KW-0805">Transcription regulation</keyword>
<organism evidence="6 7">
    <name type="scientific">Fuscovulum ytuae</name>
    <dbReference type="NCBI Taxonomy" id="3042299"/>
    <lineage>
        <taxon>Bacteria</taxon>
        <taxon>Pseudomonadati</taxon>
        <taxon>Pseudomonadota</taxon>
        <taxon>Alphaproteobacteria</taxon>
        <taxon>Rhodobacterales</taxon>
        <taxon>Paracoccaceae</taxon>
        <taxon>Fuscovulum</taxon>
    </lineage>
</organism>
<dbReference type="PROSITE" id="PS50931">
    <property type="entry name" value="HTH_LYSR"/>
    <property type="match status" value="1"/>
</dbReference>
<dbReference type="SUPFAM" id="SSF53850">
    <property type="entry name" value="Periplasmic binding protein-like II"/>
    <property type="match status" value="1"/>
</dbReference>
<name>A0ABY8Q781_9RHOB</name>
<dbReference type="Pfam" id="PF00126">
    <property type="entry name" value="HTH_1"/>
    <property type="match status" value="1"/>
</dbReference>
<dbReference type="EMBL" id="CP124535">
    <property type="protein sequence ID" value="WGV16067.1"/>
    <property type="molecule type" value="Genomic_DNA"/>
</dbReference>
<feature type="domain" description="HTH lysR-type" evidence="5">
    <location>
        <begin position="6"/>
        <end position="63"/>
    </location>
</feature>
<dbReference type="InterPro" id="IPR036388">
    <property type="entry name" value="WH-like_DNA-bd_sf"/>
</dbReference>
<comment type="similarity">
    <text evidence="1">Belongs to the LysR transcriptional regulatory family.</text>
</comment>
<dbReference type="Pfam" id="PF03466">
    <property type="entry name" value="LysR_substrate"/>
    <property type="match status" value="1"/>
</dbReference>
<evidence type="ECO:0000256" key="3">
    <source>
        <dbReference type="ARBA" id="ARBA00023125"/>
    </source>
</evidence>